<dbReference type="PANTHER" id="PTHR24020">
    <property type="entry name" value="COLLAGEN ALPHA"/>
    <property type="match status" value="1"/>
</dbReference>
<gene>
    <name evidence="4" type="ORF">SPHA_70859</name>
</gene>
<dbReference type="CDD" id="cd01450">
    <property type="entry name" value="vWFA_subfamily_ECM"/>
    <property type="match status" value="1"/>
</dbReference>
<accession>A0A812EAK0</accession>
<dbReference type="Proteomes" id="UP000597762">
    <property type="component" value="Unassembled WGS sequence"/>
</dbReference>
<evidence type="ECO:0000313" key="4">
    <source>
        <dbReference type="EMBL" id="CAE1320622.1"/>
    </source>
</evidence>
<evidence type="ECO:0000313" key="5">
    <source>
        <dbReference type="Proteomes" id="UP000597762"/>
    </source>
</evidence>
<evidence type="ECO:0000259" key="2">
    <source>
        <dbReference type="PROSITE" id="PS50234"/>
    </source>
</evidence>
<dbReference type="InterPro" id="IPR002557">
    <property type="entry name" value="Chitin-bd_dom"/>
</dbReference>
<dbReference type="InterPro" id="IPR002035">
    <property type="entry name" value="VWF_A"/>
</dbReference>
<dbReference type="OrthoDB" id="6126019at2759"/>
<evidence type="ECO:0000259" key="3">
    <source>
        <dbReference type="PROSITE" id="PS50940"/>
    </source>
</evidence>
<dbReference type="InterPro" id="IPR036508">
    <property type="entry name" value="Chitin-bd_dom_sf"/>
</dbReference>
<dbReference type="SUPFAM" id="SSF57625">
    <property type="entry name" value="Invertebrate chitin-binding proteins"/>
    <property type="match status" value="1"/>
</dbReference>
<dbReference type="Pfam" id="PF00092">
    <property type="entry name" value="VWA"/>
    <property type="match status" value="1"/>
</dbReference>
<dbReference type="PANTHER" id="PTHR24020:SF20">
    <property type="entry name" value="PH DOMAIN-CONTAINING PROTEIN"/>
    <property type="match status" value="1"/>
</dbReference>
<dbReference type="InterPro" id="IPR036465">
    <property type="entry name" value="vWFA_dom_sf"/>
</dbReference>
<dbReference type="SMART" id="SM00327">
    <property type="entry name" value="VWA"/>
    <property type="match status" value="1"/>
</dbReference>
<dbReference type="Gene3D" id="2.170.140.10">
    <property type="entry name" value="Chitin binding domain"/>
    <property type="match status" value="1"/>
</dbReference>
<dbReference type="Pfam" id="PF01607">
    <property type="entry name" value="CBM_14"/>
    <property type="match status" value="1"/>
</dbReference>
<keyword evidence="1" id="KW-0732">Signal</keyword>
<comment type="caution">
    <text evidence="4">The sequence shown here is derived from an EMBL/GenBank/DDBJ whole genome shotgun (WGS) entry which is preliminary data.</text>
</comment>
<feature type="domain" description="Chitin-binding type-2" evidence="3">
    <location>
        <begin position="502"/>
        <end position="553"/>
    </location>
</feature>
<dbReference type="AlphaFoldDB" id="A0A812EAK0"/>
<protein>
    <submittedName>
        <fullName evidence="4">Uncharacterized protein</fullName>
    </submittedName>
</protein>
<reference evidence="4" key="1">
    <citation type="submission" date="2021-01" db="EMBL/GenBank/DDBJ databases">
        <authorList>
            <person name="Li R."/>
            <person name="Bekaert M."/>
        </authorList>
    </citation>
    <scope>NUCLEOTIDE SEQUENCE</scope>
    <source>
        <strain evidence="4">Farmed</strain>
    </source>
</reference>
<keyword evidence="5" id="KW-1185">Reference proteome</keyword>
<feature type="domain" description="VWFA" evidence="2">
    <location>
        <begin position="163"/>
        <end position="334"/>
    </location>
</feature>
<dbReference type="EMBL" id="CAHIKZ030005188">
    <property type="protein sequence ID" value="CAE1320622.1"/>
    <property type="molecule type" value="Genomic_DNA"/>
</dbReference>
<dbReference type="GO" id="GO:0008061">
    <property type="term" value="F:chitin binding"/>
    <property type="evidence" value="ECO:0007669"/>
    <property type="project" value="InterPro"/>
</dbReference>
<dbReference type="Gene3D" id="3.40.50.410">
    <property type="entry name" value="von Willebrand factor, type A domain"/>
    <property type="match status" value="1"/>
</dbReference>
<dbReference type="PROSITE" id="PS50940">
    <property type="entry name" value="CHIT_BIND_II"/>
    <property type="match status" value="1"/>
</dbReference>
<organism evidence="4 5">
    <name type="scientific">Acanthosepion pharaonis</name>
    <name type="common">Pharaoh cuttlefish</name>
    <name type="synonym">Sepia pharaonis</name>
    <dbReference type="NCBI Taxonomy" id="158019"/>
    <lineage>
        <taxon>Eukaryota</taxon>
        <taxon>Metazoa</taxon>
        <taxon>Spiralia</taxon>
        <taxon>Lophotrochozoa</taxon>
        <taxon>Mollusca</taxon>
        <taxon>Cephalopoda</taxon>
        <taxon>Coleoidea</taxon>
        <taxon>Decapodiformes</taxon>
        <taxon>Sepiida</taxon>
        <taxon>Sepiina</taxon>
        <taxon>Sepiidae</taxon>
        <taxon>Acanthosepion</taxon>
    </lineage>
</organism>
<evidence type="ECO:0000256" key="1">
    <source>
        <dbReference type="SAM" id="SignalP"/>
    </source>
</evidence>
<dbReference type="GO" id="GO:0005576">
    <property type="term" value="C:extracellular region"/>
    <property type="evidence" value="ECO:0007669"/>
    <property type="project" value="InterPro"/>
</dbReference>
<dbReference type="PROSITE" id="PS50234">
    <property type="entry name" value="VWFA"/>
    <property type="match status" value="1"/>
</dbReference>
<proteinExistence type="predicted"/>
<sequence>MEPLIGDRQRRKMEKLVVILLVLPLFCNGQTVDQTIQPQAHGEVVVDAVIDRIRSSCILIDDKYFMKRIAAVDTDYGKNSKLGEGGIWKVTNRIISLVKARCQTSVRPICNQILQKFSFDISKATLSDMEAQLWQSSIQPTGNLQNFITKSSIKVSCSAVKMELVFAIDASGSVRSYNFLKTLTFIKNVVKNLQIAPNMTRVAVIRFATSSSISFNLDTYDSVSKMIPKIASIAYTKGGTSTYKAMDMARISVFKKARKNVPKVFVLITDGYSNSKTRTVAAAEKLKNSTTTIFTIGVGRVNHQEMLAVASSPNCTHYYSLNSYNEIDGIISEIQRESCEAPVAVDITDGLVNNTEINNNPIPSGNETKTQNIHIQSSNTTGNQSNSQNMTNVKVVVACGIVNIFASNLFNKPSAAFNTYSAIATDNKPGWIRSPKSQQLYISLVSQSLTASTCTDPHYNISINPQETGVTIVCKENGIERKCTYEDIRQSFGPLCGDDNIPNPCTKTNILNNIMRFKHPKSTTKYIQCKISGEMEIVNCPTGTKYDENQQVCGPQIISPPQNSTLYNGSNPCTVEAIREDNFILLIHQTYHRLFSVTNGELLFS</sequence>
<dbReference type="InterPro" id="IPR050525">
    <property type="entry name" value="ECM_Assembly_Org"/>
</dbReference>
<feature type="chain" id="PRO_5032756076" evidence="1">
    <location>
        <begin position="30"/>
        <end position="605"/>
    </location>
</feature>
<name>A0A812EAK0_ACAPH</name>
<dbReference type="SUPFAM" id="SSF53300">
    <property type="entry name" value="vWA-like"/>
    <property type="match status" value="1"/>
</dbReference>
<feature type="signal peptide" evidence="1">
    <location>
        <begin position="1"/>
        <end position="29"/>
    </location>
</feature>
<dbReference type="PRINTS" id="PR00453">
    <property type="entry name" value="VWFADOMAIN"/>
</dbReference>